<evidence type="ECO:0000313" key="2">
    <source>
        <dbReference type="Proteomes" id="UP001283361"/>
    </source>
</evidence>
<protein>
    <submittedName>
        <fullName evidence="1">Uncharacterized protein</fullName>
    </submittedName>
</protein>
<proteinExistence type="predicted"/>
<reference evidence="1" key="1">
    <citation type="journal article" date="2023" name="G3 (Bethesda)">
        <title>A reference genome for the long-term kleptoplast-retaining sea slug Elysia crispata morphotype clarki.</title>
        <authorList>
            <person name="Eastman K.E."/>
            <person name="Pendleton A.L."/>
            <person name="Shaikh M.A."/>
            <person name="Suttiyut T."/>
            <person name="Ogas R."/>
            <person name="Tomko P."/>
            <person name="Gavelis G."/>
            <person name="Widhalm J.R."/>
            <person name="Wisecaver J.H."/>
        </authorList>
    </citation>
    <scope>NUCLEOTIDE SEQUENCE</scope>
    <source>
        <strain evidence="1">ECLA1</strain>
    </source>
</reference>
<dbReference type="AlphaFoldDB" id="A0AAE0XE58"/>
<sequence>MFVALSIRRERNNGDHQRWSSQAQSRLFTLLSNRRAMCMYASGAFVRGCNRSHGGIRIRIKILHLFPPLCEGNCPRGAPYSGSSPHKPREAGEYNITVSTVWYDRREIQWFLDGFPEVQPFKIFTDRNVSHKR</sequence>
<keyword evidence="2" id="KW-1185">Reference proteome</keyword>
<evidence type="ECO:0000313" key="1">
    <source>
        <dbReference type="EMBL" id="KAK3690715.1"/>
    </source>
</evidence>
<name>A0AAE0XE58_9GAST</name>
<dbReference type="Proteomes" id="UP001283361">
    <property type="component" value="Unassembled WGS sequence"/>
</dbReference>
<organism evidence="1 2">
    <name type="scientific">Elysia crispata</name>
    <name type="common">lettuce slug</name>
    <dbReference type="NCBI Taxonomy" id="231223"/>
    <lineage>
        <taxon>Eukaryota</taxon>
        <taxon>Metazoa</taxon>
        <taxon>Spiralia</taxon>
        <taxon>Lophotrochozoa</taxon>
        <taxon>Mollusca</taxon>
        <taxon>Gastropoda</taxon>
        <taxon>Heterobranchia</taxon>
        <taxon>Euthyneura</taxon>
        <taxon>Panpulmonata</taxon>
        <taxon>Sacoglossa</taxon>
        <taxon>Placobranchoidea</taxon>
        <taxon>Plakobranchidae</taxon>
        <taxon>Elysia</taxon>
    </lineage>
</organism>
<accession>A0AAE0XE58</accession>
<dbReference type="EMBL" id="JAWDGP010008107">
    <property type="protein sequence ID" value="KAK3690715.1"/>
    <property type="molecule type" value="Genomic_DNA"/>
</dbReference>
<gene>
    <name evidence="1" type="ORF">RRG08_061155</name>
</gene>
<comment type="caution">
    <text evidence="1">The sequence shown here is derived from an EMBL/GenBank/DDBJ whole genome shotgun (WGS) entry which is preliminary data.</text>
</comment>